<dbReference type="RefSeq" id="WP_193120966.1">
    <property type="nucleotide sequence ID" value="NZ_JADBGI010000004.1"/>
</dbReference>
<evidence type="ECO:0000256" key="3">
    <source>
        <dbReference type="ARBA" id="ARBA00023163"/>
    </source>
</evidence>
<keyword evidence="1" id="KW-0805">Transcription regulation</keyword>
<dbReference type="PANTHER" id="PTHR43537">
    <property type="entry name" value="TRANSCRIPTIONAL REGULATOR, GNTR FAMILY"/>
    <property type="match status" value="1"/>
</dbReference>
<dbReference type="Gene3D" id="1.10.10.10">
    <property type="entry name" value="Winged helix-like DNA-binding domain superfamily/Winged helix DNA-binding domain"/>
    <property type="match status" value="1"/>
</dbReference>
<dbReference type="PANTHER" id="PTHR43537:SF45">
    <property type="entry name" value="GNTR FAMILY REGULATORY PROTEIN"/>
    <property type="match status" value="1"/>
</dbReference>
<dbReference type="PRINTS" id="PR00035">
    <property type="entry name" value="HTHGNTR"/>
</dbReference>
<dbReference type="InterPro" id="IPR036390">
    <property type="entry name" value="WH_DNA-bd_sf"/>
</dbReference>
<dbReference type="InterPro" id="IPR008920">
    <property type="entry name" value="TF_FadR/GntR_C"/>
</dbReference>
<reference evidence="6 7" key="1">
    <citation type="submission" date="2020-09" db="EMBL/GenBank/DDBJ databases">
        <title>Diversity and distribution of actinomycetes associated with coral in the coast of Hainan.</title>
        <authorList>
            <person name="Li F."/>
        </authorList>
    </citation>
    <scope>NUCLEOTIDE SEQUENCE [LARGE SCALE GENOMIC DNA]</scope>
    <source>
        <strain evidence="6 7">HNM0947</strain>
    </source>
</reference>
<dbReference type="Pfam" id="PF00392">
    <property type="entry name" value="GntR"/>
    <property type="match status" value="1"/>
</dbReference>
<name>A0ABR9P3D2_9ACTN</name>
<keyword evidence="3" id="KW-0804">Transcription</keyword>
<evidence type="ECO:0000313" key="6">
    <source>
        <dbReference type="EMBL" id="MBE2998336.1"/>
    </source>
</evidence>
<dbReference type="EMBL" id="JADBGI010000004">
    <property type="protein sequence ID" value="MBE2998336.1"/>
    <property type="molecule type" value="Genomic_DNA"/>
</dbReference>
<dbReference type="SUPFAM" id="SSF48008">
    <property type="entry name" value="GntR ligand-binding domain-like"/>
    <property type="match status" value="1"/>
</dbReference>
<dbReference type="SMART" id="SM00895">
    <property type="entry name" value="FCD"/>
    <property type="match status" value="1"/>
</dbReference>
<dbReference type="Gene3D" id="1.20.120.530">
    <property type="entry name" value="GntR ligand-binding domain-like"/>
    <property type="match status" value="1"/>
</dbReference>
<evidence type="ECO:0000313" key="7">
    <source>
        <dbReference type="Proteomes" id="UP000806528"/>
    </source>
</evidence>
<dbReference type="InterPro" id="IPR011711">
    <property type="entry name" value="GntR_C"/>
</dbReference>
<proteinExistence type="predicted"/>
<keyword evidence="2" id="KW-0238">DNA-binding</keyword>
<feature type="domain" description="HTH gntR-type" evidence="5">
    <location>
        <begin position="18"/>
        <end position="84"/>
    </location>
</feature>
<protein>
    <submittedName>
        <fullName evidence="6">GntR family transcriptional regulator</fullName>
    </submittedName>
</protein>
<gene>
    <name evidence="6" type="ORF">IDM40_06395</name>
</gene>
<evidence type="ECO:0000256" key="4">
    <source>
        <dbReference type="SAM" id="MobiDB-lite"/>
    </source>
</evidence>
<dbReference type="SMART" id="SM00345">
    <property type="entry name" value="HTH_GNTR"/>
    <property type="match status" value="1"/>
</dbReference>
<comment type="caution">
    <text evidence="6">The sequence shown here is derived from an EMBL/GenBank/DDBJ whole genome shotgun (WGS) entry which is preliminary data.</text>
</comment>
<sequence length="241" mass="27310">MDTPMYTQDGPPGAEAPTSRRDRVYVLLREEVLSGRIAPRTRMGEVRLAERFGVSRTPVREALARLHSDGLVERRDNGFYATVPNLAELRDLYELRVTLELRGISRAIEDPTVRHDRRILAAELERWELLRASPPEPDPSFVLLDEQYHAAVSRASGNRALTDALISVNHRIRRVRMHDFRTADRIGSTIDEHIAIVEHLLADELDAAYRAMHEHVGASMAVVLERAESALTHMALHTDVF</sequence>
<organism evidence="6 7">
    <name type="scientific">Nocardiopsis coralli</name>
    <dbReference type="NCBI Taxonomy" id="2772213"/>
    <lineage>
        <taxon>Bacteria</taxon>
        <taxon>Bacillati</taxon>
        <taxon>Actinomycetota</taxon>
        <taxon>Actinomycetes</taxon>
        <taxon>Streptosporangiales</taxon>
        <taxon>Nocardiopsidaceae</taxon>
        <taxon>Nocardiopsis</taxon>
    </lineage>
</organism>
<evidence type="ECO:0000256" key="1">
    <source>
        <dbReference type="ARBA" id="ARBA00023015"/>
    </source>
</evidence>
<dbReference type="PROSITE" id="PS50949">
    <property type="entry name" value="HTH_GNTR"/>
    <property type="match status" value="1"/>
</dbReference>
<evidence type="ECO:0000256" key="2">
    <source>
        <dbReference type="ARBA" id="ARBA00023125"/>
    </source>
</evidence>
<feature type="region of interest" description="Disordered" evidence="4">
    <location>
        <begin position="1"/>
        <end position="20"/>
    </location>
</feature>
<dbReference type="CDD" id="cd07377">
    <property type="entry name" value="WHTH_GntR"/>
    <property type="match status" value="1"/>
</dbReference>
<dbReference type="Pfam" id="PF07729">
    <property type="entry name" value="FCD"/>
    <property type="match status" value="1"/>
</dbReference>
<dbReference type="InterPro" id="IPR000524">
    <property type="entry name" value="Tscrpt_reg_HTH_GntR"/>
</dbReference>
<evidence type="ECO:0000259" key="5">
    <source>
        <dbReference type="PROSITE" id="PS50949"/>
    </source>
</evidence>
<dbReference type="InterPro" id="IPR036388">
    <property type="entry name" value="WH-like_DNA-bd_sf"/>
</dbReference>
<keyword evidence="7" id="KW-1185">Reference proteome</keyword>
<accession>A0ABR9P3D2</accession>
<dbReference type="Proteomes" id="UP000806528">
    <property type="component" value="Unassembled WGS sequence"/>
</dbReference>
<dbReference type="SUPFAM" id="SSF46785">
    <property type="entry name" value="Winged helix' DNA-binding domain"/>
    <property type="match status" value="1"/>
</dbReference>